<organism evidence="2 3">
    <name type="scientific">Luteimonas salinilitoris</name>
    <dbReference type="NCBI Taxonomy" id="3237697"/>
    <lineage>
        <taxon>Bacteria</taxon>
        <taxon>Pseudomonadati</taxon>
        <taxon>Pseudomonadota</taxon>
        <taxon>Gammaproteobacteria</taxon>
        <taxon>Lysobacterales</taxon>
        <taxon>Lysobacteraceae</taxon>
        <taxon>Luteimonas</taxon>
    </lineage>
</organism>
<keyword evidence="1" id="KW-1133">Transmembrane helix</keyword>
<keyword evidence="3" id="KW-1185">Reference proteome</keyword>
<name>A0ABV4HQG4_9GAMM</name>
<protein>
    <recommendedName>
        <fullName evidence="4">Disulfide bond formation protein B</fullName>
    </recommendedName>
</protein>
<feature type="transmembrane region" description="Helical" evidence="1">
    <location>
        <begin position="83"/>
        <end position="109"/>
    </location>
</feature>
<dbReference type="Proteomes" id="UP001566331">
    <property type="component" value="Unassembled WGS sequence"/>
</dbReference>
<keyword evidence="1" id="KW-0472">Membrane</keyword>
<dbReference type="EMBL" id="JBFWIC010000012">
    <property type="protein sequence ID" value="MEZ0474958.1"/>
    <property type="molecule type" value="Genomic_DNA"/>
</dbReference>
<gene>
    <name evidence="2" type="ORF">AB6713_10080</name>
</gene>
<comment type="caution">
    <text evidence="2">The sequence shown here is derived from an EMBL/GenBank/DDBJ whole genome shotgun (WGS) entry which is preliminary data.</text>
</comment>
<feature type="transmembrane region" description="Helical" evidence="1">
    <location>
        <begin position="26"/>
        <end position="46"/>
    </location>
</feature>
<dbReference type="RefSeq" id="WP_370564989.1">
    <property type="nucleotide sequence ID" value="NZ_JBFWIB010000011.1"/>
</dbReference>
<feature type="non-terminal residue" evidence="2">
    <location>
        <position position="1"/>
    </location>
</feature>
<sequence length="114" mass="13595">SSLMLDRLLGHVFGWRRARFAGSRRWWILVACVLAASFFSAIHASIQLFNGWQYSIVRPLCFRRRRFCNFEDHVLASVDPTLYWLYMSMWAFVAVCCIALLGFCFWIWFRRSEL</sequence>
<evidence type="ECO:0008006" key="4">
    <source>
        <dbReference type="Google" id="ProtNLM"/>
    </source>
</evidence>
<accession>A0ABV4HQG4</accession>
<evidence type="ECO:0000313" key="2">
    <source>
        <dbReference type="EMBL" id="MEZ0474958.1"/>
    </source>
</evidence>
<evidence type="ECO:0000313" key="3">
    <source>
        <dbReference type="Proteomes" id="UP001566331"/>
    </source>
</evidence>
<reference evidence="2 3" key="1">
    <citation type="submission" date="2024-07" db="EMBL/GenBank/DDBJ databases">
        <title>Luteimonas salilacus sp. nov., isolated from the shore soil of Salt Lake in Tibet of China.</title>
        <authorList>
            <person name="Zhang X."/>
            <person name="Li A."/>
        </authorList>
    </citation>
    <scope>NUCLEOTIDE SEQUENCE [LARGE SCALE GENOMIC DNA]</scope>
    <source>
        <strain evidence="2 3">B3-2-R+30</strain>
    </source>
</reference>
<proteinExistence type="predicted"/>
<evidence type="ECO:0000256" key="1">
    <source>
        <dbReference type="SAM" id="Phobius"/>
    </source>
</evidence>
<keyword evidence="1" id="KW-0812">Transmembrane</keyword>